<evidence type="ECO:0000256" key="9">
    <source>
        <dbReference type="ARBA" id="ARBA00023170"/>
    </source>
</evidence>
<evidence type="ECO:0000256" key="6">
    <source>
        <dbReference type="ARBA" id="ARBA00022989"/>
    </source>
</evidence>
<dbReference type="Pfam" id="PF10613">
    <property type="entry name" value="Lig_chan-Glu_bd"/>
    <property type="match status" value="1"/>
</dbReference>
<dbReference type="Gene3D" id="3.40.190.10">
    <property type="entry name" value="Periplasmic binding protein-like II"/>
    <property type="match status" value="2"/>
</dbReference>
<evidence type="ECO:0000256" key="5">
    <source>
        <dbReference type="ARBA" id="ARBA00022692"/>
    </source>
</evidence>
<keyword evidence="12" id="KW-0407">Ion channel</keyword>
<keyword evidence="17" id="KW-1185">Reference proteome</keyword>
<evidence type="ECO:0000313" key="17">
    <source>
        <dbReference type="Proteomes" id="UP001148838"/>
    </source>
</evidence>
<comment type="caution">
    <text evidence="16">The sequence shown here is derived from an EMBL/GenBank/DDBJ whole genome shotgun (WGS) entry which is preliminary data.</text>
</comment>
<keyword evidence="7" id="KW-0406">Ion transport</keyword>
<evidence type="ECO:0000256" key="7">
    <source>
        <dbReference type="ARBA" id="ARBA00023065"/>
    </source>
</evidence>
<keyword evidence="5 14" id="KW-0812">Transmembrane</keyword>
<dbReference type="Proteomes" id="UP001148838">
    <property type="component" value="Unassembled WGS sequence"/>
</dbReference>
<proteinExistence type="inferred from homology"/>
<evidence type="ECO:0000256" key="14">
    <source>
        <dbReference type="SAM" id="Phobius"/>
    </source>
</evidence>
<evidence type="ECO:0000256" key="11">
    <source>
        <dbReference type="ARBA" id="ARBA00023286"/>
    </source>
</evidence>
<dbReference type="SMART" id="SM00918">
    <property type="entry name" value="Lig_chan-Glu_bd"/>
    <property type="match status" value="1"/>
</dbReference>
<feature type="transmembrane region" description="Helical" evidence="14">
    <location>
        <begin position="453"/>
        <end position="471"/>
    </location>
</feature>
<gene>
    <name evidence="16" type="ORF">ANN_16133</name>
</gene>
<evidence type="ECO:0000256" key="1">
    <source>
        <dbReference type="ARBA" id="ARBA00004651"/>
    </source>
</evidence>
<sequence length="917" mass="105223">MRRVGILSRLRSRFSQMSPYTEEETRKLSVELRDTAPTLIILASGLGLSLEQKDLTALENNQHPTSVFEKKVEETGDAGDRREMDGDQMDIMDPDERFNASRGKWFLKRDKVLGVAFWEKLISDMIHKEIAHRLMRSNVLVAAVYTSALPITLYCGRNKPLYVIPLGEQFTNGALHKVTTRTQMSEAVWLLFHNLDLRLDEFFLGVNIPFDCEFLVAHKSKFHDNVVLTEVYRINSTLPLKTSCFGNWTDGRGISVSSLTLYQRRNNLEGLPLKTGTMQLIPKKASAKKKKKEMTGYVGSVWKTLETQLNFTTVLLNPRGDRTRGVRTENGTWTGVFGLLQRREVDITNGVYTMISMRMEILDYTVPTIDIKMCMVIKRPTSYEMQWDMFQSFSRPLWISVACAMLLLTLVTYIQSWVGNKERSILTALFLVIGAYCQKGYSDNPYTIPARVTRLTLYVTTFAVFSFYSAAFTSDLTLQEPAMPFHSFEEFLEDGSYMLGMMPESAHIEYFRDSTEKLYKDIYSRKIAPHEKTLDNSDIVGMQRLCDEMNYAHFTSSYNLMKQGYLPNCSVTVLKQACFPGHIAIAIAKGSPYLRLFNYKQREFCRPLPCRLVSHTKTFHISPQEEIKCLDQVGHKTGPPLPIHLSGNVAHMWSLCAKWDGAPSCWHTYVYEHPVGYVPTIRGVRLNTVDDLVLLALSEDDLQRSIYNLQQVAATYNMEISTDKTKIMAFCGKYPIQSKICLDNKILERCNSFPYLGYNISIFEELDISQKINKYTRAMGIINSVMKPSLVQKNTRIHLYNTLARPMLSYGSEAWTLRKADKSRITACEMRFVRRTAGYTKWDLKRNCEILKELKSQPVLDYIVQYQSNWKHHLERMSNNKLPKAIYEYVPHGQRSVGRLLRDGVKILCETVTGLVA</sequence>
<evidence type="ECO:0000256" key="8">
    <source>
        <dbReference type="ARBA" id="ARBA00023136"/>
    </source>
</evidence>
<evidence type="ECO:0000313" key="16">
    <source>
        <dbReference type="EMBL" id="KAJ4433821.1"/>
    </source>
</evidence>
<dbReference type="InterPro" id="IPR057074">
    <property type="entry name" value="IR75A_N"/>
</dbReference>
<keyword evidence="4" id="KW-1003">Cell membrane</keyword>
<feature type="domain" description="Ionotropic glutamate receptor L-glutamate and glycine-binding" evidence="15">
    <location>
        <begin position="282"/>
        <end position="342"/>
    </location>
</feature>
<organism evidence="16 17">
    <name type="scientific">Periplaneta americana</name>
    <name type="common">American cockroach</name>
    <name type="synonym">Blatta americana</name>
    <dbReference type="NCBI Taxonomy" id="6978"/>
    <lineage>
        <taxon>Eukaryota</taxon>
        <taxon>Metazoa</taxon>
        <taxon>Ecdysozoa</taxon>
        <taxon>Arthropoda</taxon>
        <taxon>Hexapoda</taxon>
        <taxon>Insecta</taxon>
        <taxon>Pterygota</taxon>
        <taxon>Neoptera</taxon>
        <taxon>Polyneoptera</taxon>
        <taxon>Dictyoptera</taxon>
        <taxon>Blattodea</taxon>
        <taxon>Blattoidea</taxon>
        <taxon>Blattidae</taxon>
        <taxon>Blattinae</taxon>
        <taxon>Periplaneta</taxon>
    </lineage>
</organism>
<name>A0ABQ8SJE2_PERAM</name>
<comment type="similarity">
    <text evidence="2">Belongs to the glutamate-gated ion channel (TC 1.A.10.1) family.</text>
</comment>
<comment type="subcellular location">
    <subcellularLocation>
        <location evidence="1">Cell membrane</location>
        <topology evidence="1">Multi-pass membrane protein</topology>
    </subcellularLocation>
</comment>
<dbReference type="InterPro" id="IPR001320">
    <property type="entry name" value="Iontro_rcpt_C"/>
</dbReference>
<dbReference type="Pfam" id="PF00060">
    <property type="entry name" value="Lig_chan"/>
    <property type="match status" value="1"/>
</dbReference>
<dbReference type="InterPro" id="IPR019594">
    <property type="entry name" value="Glu/Gly-bd"/>
</dbReference>
<evidence type="ECO:0000256" key="2">
    <source>
        <dbReference type="ARBA" id="ARBA00008685"/>
    </source>
</evidence>
<feature type="region of interest" description="Disordered" evidence="13">
    <location>
        <begin position="74"/>
        <end position="93"/>
    </location>
</feature>
<protein>
    <recommendedName>
        <fullName evidence="15">Ionotropic glutamate receptor L-glutamate and glycine-binding domain-containing protein</fullName>
    </recommendedName>
</protein>
<dbReference type="PANTHER" id="PTHR42643">
    <property type="entry name" value="IONOTROPIC RECEPTOR 20A-RELATED"/>
    <property type="match status" value="1"/>
</dbReference>
<evidence type="ECO:0000256" key="10">
    <source>
        <dbReference type="ARBA" id="ARBA00023180"/>
    </source>
</evidence>
<dbReference type="EMBL" id="JAJSOF020000027">
    <property type="protein sequence ID" value="KAJ4433821.1"/>
    <property type="molecule type" value="Genomic_DNA"/>
</dbReference>
<dbReference type="InterPro" id="IPR052192">
    <property type="entry name" value="Insect_Ionotropic_Sensory_Rcpt"/>
</dbReference>
<evidence type="ECO:0000256" key="13">
    <source>
        <dbReference type="SAM" id="MobiDB-lite"/>
    </source>
</evidence>
<evidence type="ECO:0000256" key="4">
    <source>
        <dbReference type="ARBA" id="ARBA00022475"/>
    </source>
</evidence>
<dbReference type="Pfam" id="PF24576">
    <property type="entry name" value="IR75A_N"/>
    <property type="match status" value="1"/>
</dbReference>
<keyword evidence="3" id="KW-0813">Transport</keyword>
<evidence type="ECO:0000256" key="12">
    <source>
        <dbReference type="ARBA" id="ARBA00023303"/>
    </source>
</evidence>
<dbReference type="SUPFAM" id="SSF53850">
    <property type="entry name" value="Periplasmic binding protein-like II"/>
    <property type="match status" value="1"/>
</dbReference>
<keyword evidence="8 14" id="KW-0472">Membrane</keyword>
<feature type="transmembrane region" description="Helical" evidence="14">
    <location>
        <begin position="397"/>
        <end position="418"/>
    </location>
</feature>
<keyword evidence="10" id="KW-0325">Glycoprotein</keyword>
<evidence type="ECO:0000256" key="3">
    <source>
        <dbReference type="ARBA" id="ARBA00022448"/>
    </source>
</evidence>
<feature type="compositionally biased region" description="Basic and acidic residues" evidence="13">
    <location>
        <begin position="74"/>
        <end position="85"/>
    </location>
</feature>
<keyword evidence="11" id="KW-1071">Ligand-gated ion channel</keyword>
<dbReference type="PANTHER" id="PTHR42643:SF24">
    <property type="entry name" value="IONOTROPIC RECEPTOR 60A"/>
    <property type="match status" value="1"/>
</dbReference>
<accession>A0ABQ8SJE2</accession>
<keyword evidence="6 14" id="KW-1133">Transmembrane helix</keyword>
<keyword evidence="9" id="KW-0675">Receptor</keyword>
<reference evidence="16 17" key="1">
    <citation type="journal article" date="2022" name="Allergy">
        <title>Genome assembly and annotation of Periplaneta americana reveal a comprehensive cockroach allergen profile.</title>
        <authorList>
            <person name="Wang L."/>
            <person name="Xiong Q."/>
            <person name="Saelim N."/>
            <person name="Wang L."/>
            <person name="Nong W."/>
            <person name="Wan A.T."/>
            <person name="Shi M."/>
            <person name="Liu X."/>
            <person name="Cao Q."/>
            <person name="Hui J.H.L."/>
            <person name="Sookrung N."/>
            <person name="Leung T.F."/>
            <person name="Tungtrongchitr A."/>
            <person name="Tsui S.K.W."/>
        </authorList>
    </citation>
    <scope>NUCLEOTIDE SEQUENCE [LARGE SCALE GENOMIC DNA]</scope>
    <source>
        <strain evidence="16">PWHHKU_190912</strain>
    </source>
</reference>
<evidence type="ECO:0000259" key="15">
    <source>
        <dbReference type="SMART" id="SM00918"/>
    </source>
</evidence>